<accession>A0AAD9QF46</accession>
<evidence type="ECO:0000256" key="1">
    <source>
        <dbReference type="SAM" id="Phobius"/>
    </source>
</evidence>
<name>A0AAD9QF46_ACRCE</name>
<dbReference type="EMBL" id="JARQWQ010000037">
    <property type="protein sequence ID" value="KAK2560156.1"/>
    <property type="molecule type" value="Genomic_DNA"/>
</dbReference>
<evidence type="ECO:0000313" key="3">
    <source>
        <dbReference type="Proteomes" id="UP001249851"/>
    </source>
</evidence>
<keyword evidence="1" id="KW-0472">Membrane</keyword>
<keyword evidence="1" id="KW-0812">Transmembrane</keyword>
<dbReference type="Proteomes" id="UP001249851">
    <property type="component" value="Unassembled WGS sequence"/>
</dbReference>
<keyword evidence="3" id="KW-1185">Reference proteome</keyword>
<dbReference type="PANTHER" id="PTHR23320">
    <property type="entry name" value="MEMBRANE-SPANNING 4-DOMAINS SUBFAMILY A MS4A -RELATED"/>
    <property type="match status" value="1"/>
</dbReference>
<dbReference type="AlphaFoldDB" id="A0AAD9QF46"/>
<feature type="transmembrane region" description="Helical" evidence="1">
    <location>
        <begin position="77"/>
        <end position="96"/>
    </location>
</feature>
<dbReference type="InterPro" id="IPR030417">
    <property type="entry name" value="MS4A"/>
</dbReference>
<organism evidence="2 3">
    <name type="scientific">Acropora cervicornis</name>
    <name type="common">Staghorn coral</name>
    <dbReference type="NCBI Taxonomy" id="6130"/>
    <lineage>
        <taxon>Eukaryota</taxon>
        <taxon>Metazoa</taxon>
        <taxon>Cnidaria</taxon>
        <taxon>Anthozoa</taxon>
        <taxon>Hexacorallia</taxon>
        <taxon>Scleractinia</taxon>
        <taxon>Astrocoeniina</taxon>
        <taxon>Acroporidae</taxon>
        <taxon>Acropora</taxon>
    </lineage>
</organism>
<comment type="caution">
    <text evidence="2">The sequence shown here is derived from an EMBL/GenBank/DDBJ whole genome shotgun (WGS) entry which is preliminary data.</text>
</comment>
<gene>
    <name evidence="2" type="ORF">P5673_017130</name>
</gene>
<proteinExistence type="predicted"/>
<feature type="transmembrane region" description="Helical" evidence="1">
    <location>
        <begin position="37"/>
        <end position="57"/>
    </location>
</feature>
<dbReference type="PANTHER" id="PTHR23320:SF130">
    <property type="entry name" value="TRANSMEMBRANE PROTEIN 212"/>
    <property type="match status" value="1"/>
</dbReference>
<evidence type="ECO:0000313" key="2">
    <source>
        <dbReference type="EMBL" id="KAK2560156.1"/>
    </source>
</evidence>
<reference evidence="2" key="1">
    <citation type="journal article" date="2023" name="G3 (Bethesda)">
        <title>Whole genome assembly and annotation of the endangered Caribbean coral Acropora cervicornis.</title>
        <authorList>
            <person name="Selwyn J.D."/>
            <person name="Vollmer S.V."/>
        </authorList>
    </citation>
    <scope>NUCLEOTIDE SEQUENCE</scope>
    <source>
        <strain evidence="2">K2</strain>
    </source>
</reference>
<keyword evidence="1" id="KW-1133">Transmembrane helix</keyword>
<reference evidence="2" key="2">
    <citation type="journal article" date="2023" name="Science">
        <title>Genomic signatures of disease resistance in endangered staghorn corals.</title>
        <authorList>
            <person name="Vollmer S.V."/>
            <person name="Selwyn J.D."/>
            <person name="Despard B.A."/>
            <person name="Roesel C.L."/>
        </authorList>
    </citation>
    <scope>NUCLEOTIDE SEQUENCE</scope>
    <source>
        <strain evidence="2">K2</strain>
    </source>
</reference>
<feature type="transmembrane region" description="Helical" evidence="1">
    <location>
        <begin position="142"/>
        <end position="164"/>
    </location>
</feature>
<protein>
    <submittedName>
        <fullName evidence="2">Uncharacterized protein</fullName>
    </submittedName>
</protein>
<sequence>METCNKPNVEALAIAQIVISVAFFLLGIVDGFLIKDIYVSFIFLPCWVGALVLPVGLMGLRLTSYQRPRTLQLLKHAIWSLCVACIICSALTVYIYTTKGLLIIQYFALIKYTGWSTREDAGLFVAELQGDKMVYTEKKKKALAFFTFVIICSVIEIVLAAAMMKICKTPRLSSSSSGYYQMGESQQSPQAYPIGQQQQISATQQSLQADPAVEEQVRVDFRDNQASYNDVMNH</sequence>
<feature type="transmembrane region" description="Helical" evidence="1">
    <location>
        <begin position="12"/>
        <end position="30"/>
    </location>
</feature>